<protein>
    <submittedName>
        <fullName evidence="2">Uncharacterized protein</fullName>
    </submittedName>
</protein>
<dbReference type="EMBL" id="GBXM01066248">
    <property type="protein sequence ID" value="JAH42329.1"/>
    <property type="molecule type" value="Transcribed_RNA"/>
</dbReference>
<proteinExistence type="predicted"/>
<sequence length="23" mass="2593">MDSRNPQDVYQRFVKSPGPGQGE</sequence>
<evidence type="ECO:0000313" key="2">
    <source>
        <dbReference type="EMBL" id="JAH42329.1"/>
    </source>
</evidence>
<name>A0A0E9SLV1_ANGAN</name>
<accession>A0A0E9SLV1</accession>
<feature type="region of interest" description="Disordered" evidence="1">
    <location>
        <begin position="1"/>
        <end position="23"/>
    </location>
</feature>
<evidence type="ECO:0000256" key="1">
    <source>
        <dbReference type="SAM" id="MobiDB-lite"/>
    </source>
</evidence>
<organism evidence="2">
    <name type="scientific">Anguilla anguilla</name>
    <name type="common">European freshwater eel</name>
    <name type="synonym">Muraena anguilla</name>
    <dbReference type="NCBI Taxonomy" id="7936"/>
    <lineage>
        <taxon>Eukaryota</taxon>
        <taxon>Metazoa</taxon>
        <taxon>Chordata</taxon>
        <taxon>Craniata</taxon>
        <taxon>Vertebrata</taxon>
        <taxon>Euteleostomi</taxon>
        <taxon>Actinopterygii</taxon>
        <taxon>Neopterygii</taxon>
        <taxon>Teleostei</taxon>
        <taxon>Anguilliformes</taxon>
        <taxon>Anguillidae</taxon>
        <taxon>Anguilla</taxon>
    </lineage>
</organism>
<dbReference type="AlphaFoldDB" id="A0A0E9SLV1"/>
<reference evidence="2" key="1">
    <citation type="submission" date="2014-11" db="EMBL/GenBank/DDBJ databases">
        <authorList>
            <person name="Amaro Gonzalez C."/>
        </authorList>
    </citation>
    <scope>NUCLEOTIDE SEQUENCE</scope>
</reference>
<reference evidence="2" key="2">
    <citation type="journal article" date="2015" name="Fish Shellfish Immunol.">
        <title>Early steps in the European eel (Anguilla anguilla)-Vibrio vulnificus interaction in the gills: Role of the RtxA13 toxin.</title>
        <authorList>
            <person name="Callol A."/>
            <person name="Pajuelo D."/>
            <person name="Ebbesson L."/>
            <person name="Teles M."/>
            <person name="MacKenzie S."/>
            <person name="Amaro C."/>
        </authorList>
    </citation>
    <scope>NUCLEOTIDE SEQUENCE</scope>
</reference>